<organism evidence="2 3">
    <name type="scientific">Streptomyces siderophoricus</name>
    <dbReference type="NCBI Taxonomy" id="2802281"/>
    <lineage>
        <taxon>Bacteria</taxon>
        <taxon>Bacillati</taxon>
        <taxon>Actinomycetota</taxon>
        <taxon>Actinomycetes</taxon>
        <taxon>Kitasatosporales</taxon>
        <taxon>Streptomycetaceae</taxon>
        <taxon>Streptomyces</taxon>
    </lineage>
</organism>
<keyword evidence="3" id="KW-1185">Reference proteome</keyword>
<evidence type="ECO:0000256" key="1">
    <source>
        <dbReference type="SAM" id="MobiDB-lite"/>
    </source>
</evidence>
<dbReference type="InterPro" id="IPR015943">
    <property type="entry name" value="WD40/YVTN_repeat-like_dom_sf"/>
</dbReference>
<feature type="compositionally biased region" description="Acidic residues" evidence="1">
    <location>
        <begin position="204"/>
        <end position="252"/>
    </location>
</feature>
<dbReference type="EMBL" id="JAERRI010000001">
    <property type="protein sequence ID" value="MBL1087939.1"/>
    <property type="molecule type" value="Genomic_DNA"/>
</dbReference>
<gene>
    <name evidence="2" type="ORF">JK360_00790</name>
</gene>
<feature type="region of interest" description="Disordered" evidence="1">
    <location>
        <begin position="184"/>
        <end position="259"/>
    </location>
</feature>
<dbReference type="Gene3D" id="2.130.10.10">
    <property type="entry name" value="YVTN repeat-like/Quinoprotein amine dehydrogenase"/>
    <property type="match status" value="2"/>
</dbReference>
<dbReference type="RefSeq" id="WP_201801170.1">
    <property type="nucleotide sequence ID" value="NZ_JAERRI010000001.1"/>
</dbReference>
<sequence length="478" mass="50991">MSSLDELLKARPTKQVWHQVCLLLAELDEEGLAAVAPRVLAWPAQQRPMPDDWWAQWTAGDVRPHHSLAGVRHLGRLGGAEGEGEVGEDAAEAAETGLDEAYFYHGATAVAAPSDLSWLALGAAAEWHHNGGDIVRWDTVEKDRLTWFLHGANYHDEPHDMQVSPDGRTVVTSVEGHLHAWSAATGDQLWTRPASSGPSGSADRDDENEDADADDFGDEDDFDDEDEGEHDLEDEDDFEEEDDFEDDLEDEVSLGMDDPVRIGFSGDGRRVATGTCVSGRVAVMEADTGRVVLTVPAKEKAFGPVALDTSGRLLAHTSPEGRVVVRQVDSGAVLATTPTRLSQVHALAVSPEGTAVFVVGAVAEDAAPAAQLLSLDPAPTVGELIRPTEFPVTIGRHSVLAGSGTRAVWTDRGPYAFVQTGNGSVLFDSTARTLWADPNQQTVSFTPDGHAVVTVNETIEAWFLAGLAAPEPPAAAIG</sequence>
<evidence type="ECO:0000313" key="3">
    <source>
        <dbReference type="Proteomes" id="UP000629371"/>
    </source>
</evidence>
<dbReference type="InterPro" id="IPR011044">
    <property type="entry name" value="Quino_amine_DH_bsu"/>
</dbReference>
<dbReference type="SUPFAM" id="SSF50969">
    <property type="entry name" value="YVTN repeat-like/Quinoprotein amine dehydrogenase"/>
    <property type="match status" value="1"/>
</dbReference>
<protein>
    <submittedName>
        <fullName evidence="2">PQQ-binding-like beta-propeller repeat protein</fullName>
    </submittedName>
</protein>
<name>A0ABS1MIP0_9ACTN</name>
<accession>A0ABS1MIP0</accession>
<dbReference type="Proteomes" id="UP000629371">
    <property type="component" value="Unassembled WGS sequence"/>
</dbReference>
<reference evidence="2 3" key="1">
    <citation type="submission" date="2021-01" db="EMBL/GenBank/DDBJ databases">
        <title>WGS of actinomycetes isolated from Thailand.</title>
        <authorList>
            <person name="Thawai C."/>
        </authorList>
    </citation>
    <scope>NUCLEOTIDE SEQUENCE [LARGE SCALE GENOMIC DNA]</scope>
    <source>
        <strain evidence="2 3">CH9-7</strain>
    </source>
</reference>
<comment type="caution">
    <text evidence="2">The sequence shown here is derived from an EMBL/GenBank/DDBJ whole genome shotgun (WGS) entry which is preliminary data.</text>
</comment>
<evidence type="ECO:0000313" key="2">
    <source>
        <dbReference type="EMBL" id="MBL1087939.1"/>
    </source>
</evidence>
<proteinExistence type="predicted"/>